<keyword evidence="10" id="KW-1185">Reference proteome</keyword>
<dbReference type="CDD" id="cd09445">
    <property type="entry name" value="LIM_Mical_like_2"/>
    <property type="match status" value="1"/>
</dbReference>
<feature type="compositionally biased region" description="Basic and acidic residues" evidence="7">
    <location>
        <begin position="827"/>
        <end position="849"/>
    </location>
</feature>
<dbReference type="PROSITE" id="PS00478">
    <property type="entry name" value="LIM_DOMAIN_1"/>
    <property type="match status" value="1"/>
</dbReference>
<feature type="compositionally biased region" description="Basic residues" evidence="7">
    <location>
        <begin position="1190"/>
        <end position="1199"/>
    </location>
</feature>
<accession>A0A9P0D013</accession>
<dbReference type="GO" id="GO:0007517">
    <property type="term" value="P:muscle organ development"/>
    <property type="evidence" value="ECO:0007669"/>
    <property type="project" value="UniProtKB-KW"/>
</dbReference>
<dbReference type="PANTHER" id="PTHR24206">
    <property type="entry name" value="OS06G0237300 PROTEIN"/>
    <property type="match status" value="1"/>
</dbReference>
<keyword evidence="5 6" id="KW-0440">LIM domain</keyword>
<feature type="compositionally biased region" description="Basic and acidic residues" evidence="7">
    <location>
        <begin position="899"/>
        <end position="912"/>
    </location>
</feature>
<evidence type="ECO:0000259" key="8">
    <source>
        <dbReference type="PROSITE" id="PS50023"/>
    </source>
</evidence>
<feature type="region of interest" description="Disordered" evidence="7">
    <location>
        <begin position="1004"/>
        <end position="1130"/>
    </location>
</feature>
<evidence type="ECO:0000256" key="7">
    <source>
        <dbReference type="SAM" id="MobiDB-lite"/>
    </source>
</evidence>
<dbReference type="PROSITE" id="PS50023">
    <property type="entry name" value="LIM_DOMAIN_2"/>
    <property type="match status" value="1"/>
</dbReference>
<feature type="compositionally biased region" description="Basic and acidic residues" evidence="7">
    <location>
        <begin position="1176"/>
        <end position="1189"/>
    </location>
</feature>
<dbReference type="GO" id="GO:0060537">
    <property type="term" value="P:muscle tissue development"/>
    <property type="evidence" value="ECO:0007669"/>
    <property type="project" value="UniProtKB-ARBA"/>
</dbReference>
<dbReference type="GO" id="GO:0030018">
    <property type="term" value="C:Z disc"/>
    <property type="evidence" value="ECO:0007669"/>
    <property type="project" value="UniProtKB-ARBA"/>
</dbReference>
<dbReference type="EMBL" id="OV651815">
    <property type="protein sequence ID" value="CAH1107777.1"/>
    <property type="molecule type" value="Genomic_DNA"/>
</dbReference>
<keyword evidence="2 6" id="KW-0479">Metal-binding</keyword>
<dbReference type="Proteomes" id="UP001153636">
    <property type="component" value="Chromosome 3"/>
</dbReference>
<dbReference type="Pfam" id="PF00412">
    <property type="entry name" value="LIM"/>
    <property type="match status" value="1"/>
</dbReference>
<feature type="domain" description="LIM zinc-binding" evidence="8">
    <location>
        <begin position="644"/>
        <end position="704"/>
    </location>
</feature>
<feature type="region of interest" description="Disordered" evidence="7">
    <location>
        <begin position="899"/>
        <end position="924"/>
    </location>
</feature>
<evidence type="ECO:0000256" key="3">
    <source>
        <dbReference type="ARBA" id="ARBA00022737"/>
    </source>
</evidence>
<feature type="region of interest" description="Disordered" evidence="7">
    <location>
        <begin position="216"/>
        <end position="241"/>
    </location>
</feature>
<dbReference type="AlphaFoldDB" id="A0A9P0D013"/>
<keyword evidence="1" id="KW-0517">Myogenesis</keyword>
<dbReference type="InterPro" id="IPR001781">
    <property type="entry name" value="Znf_LIM"/>
</dbReference>
<protein>
    <recommendedName>
        <fullName evidence="8">LIM zinc-binding domain-containing protein</fullName>
    </recommendedName>
</protein>
<feature type="region of interest" description="Disordered" evidence="7">
    <location>
        <begin position="505"/>
        <end position="551"/>
    </location>
</feature>
<proteinExistence type="predicted"/>
<feature type="compositionally biased region" description="Acidic residues" evidence="7">
    <location>
        <begin position="1098"/>
        <end position="1114"/>
    </location>
</feature>
<evidence type="ECO:0000256" key="2">
    <source>
        <dbReference type="ARBA" id="ARBA00022723"/>
    </source>
</evidence>
<evidence type="ECO:0000256" key="1">
    <source>
        <dbReference type="ARBA" id="ARBA00022541"/>
    </source>
</evidence>
<feature type="compositionally biased region" description="Low complexity" evidence="7">
    <location>
        <begin position="216"/>
        <end position="227"/>
    </location>
</feature>
<feature type="compositionally biased region" description="Basic and acidic residues" evidence="7">
    <location>
        <begin position="1065"/>
        <end position="1076"/>
    </location>
</feature>
<dbReference type="SMART" id="SM00132">
    <property type="entry name" value="LIM"/>
    <property type="match status" value="1"/>
</dbReference>
<feature type="region of interest" description="Disordered" evidence="7">
    <location>
        <begin position="1176"/>
        <end position="1199"/>
    </location>
</feature>
<evidence type="ECO:0000256" key="6">
    <source>
        <dbReference type="PROSITE-ProRule" id="PRU00125"/>
    </source>
</evidence>
<feature type="region of interest" description="Disordered" evidence="7">
    <location>
        <begin position="781"/>
        <end position="857"/>
    </location>
</feature>
<name>A0A9P0D013_9CUCU</name>
<evidence type="ECO:0000313" key="9">
    <source>
        <dbReference type="EMBL" id="CAH1107777.1"/>
    </source>
</evidence>
<dbReference type="Gene3D" id="2.10.110.10">
    <property type="entry name" value="Cysteine Rich Protein"/>
    <property type="match status" value="1"/>
</dbReference>
<dbReference type="GO" id="GO:0046872">
    <property type="term" value="F:metal ion binding"/>
    <property type="evidence" value="ECO:0007669"/>
    <property type="project" value="UniProtKB-KW"/>
</dbReference>
<feature type="compositionally biased region" description="Basic and acidic residues" evidence="7">
    <location>
        <begin position="228"/>
        <end position="238"/>
    </location>
</feature>
<evidence type="ECO:0000313" key="10">
    <source>
        <dbReference type="Proteomes" id="UP001153636"/>
    </source>
</evidence>
<feature type="compositionally biased region" description="Acidic residues" evidence="7">
    <location>
        <begin position="788"/>
        <end position="804"/>
    </location>
</feature>
<sequence>MAETVKKSRIVSDEEENLEAALLEEFNTRLKHCMSKDDLQETADNYAEDDDTFENNPLLSNTVKPFSRNGLATNDFLRHERQQYYDVPALKNGAANQNGHDIETEEEENIYETLPEPEKTEPTDQFVAETPKTPPTFNLNLDLSPKIDVDSPNDDEHPAFTEFKSPEESGKSVKDRMFLMTDDAAATLLFTQTVTSPMLTPSEENIDFLKGFQRENTNSEESNSNGSPHKEESTKSDVSEVLPETLPEAEQKETIYENFNPNSVNQNPPENIYENLKEPIEENIYENLKEVKDKIRNEEEVDRFKDHIYQEIDEYPHNGYENVEVLNKTDDSKEELIVENCLYNKFEEVSPQNGDIITDLDATDDAVEPRSSPVEHNYEEIKEIVETEINQKQNHNFEEYESFNTEESLDSKTNESYSEFLYHSKTESNYYEKYTEVVSKNVEINNTQKDTETVPVEIVKQLKSQFSKATPDLINVTKKEMDDVGQLKMVNIMKQINKFEQKDAAGDALDDDSTVTESYTETTTIQSDTPEEKVLKKKKTKKSRKEEKENISVRSKSLSEVLLASNKQNIENVFTEVSVRALKEKFNIFENKNPLGIVKLPFKNSSKSSFSKFDALQKKNVLHVRSSDSAKAQEKFNGTQIDMTNCKACSKQVFQMEQIKAEKAVWHKNCFRCTECSKQLTVETYVSHEGNLYCKPHFKSLFAPKVVEDDTPSSDKPDLGLEELQSLNVKERFQVFEQYQSESQDLDRGPVNVKKSPSILSKLARFQAKGMDVGVSDEALNGIPIEETSSEEEEEEEEVPDGEDPTLFRAKKVQKEKPFHFTNLNEVKNKWEHGEQNSKDERREERKQEIQSIRNKLFLGKQGKMKEAYQQAVMQSESSTNIVKSEKIESCDTKSLKERFEKGDMLTEREQRNDEEDDNEVFQSEISKNSRSLFLELDANAAKQPQSISPVAVPKLDVKKAREAYLAKQLPEDVVRSSEIAEEVIDVKTADIQQRFKFFETYKEPEKERRQFRITPPRDPTQVKSDTPDREIYRDPEVVRSEDNVDDSEVAKASHTASKMLNKFRQMEENLSRDPEPVGPKPLKRFTPPPEPTRTETESDEETASDEENEDEETDIQKLPEDLIEAQKAARAKHLRAKFEKWEAQEIKKEQNQSVNIIEEYGDESQVESTKSLRARFESMRETSSDKTRTPRVKVNRFV</sequence>
<feature type="compositionally biased region" description="Low complexity" evidence="7">
    <location>
        <begin position="515"/>
        <end position="524"/>
    </location>
</feature>
<feature type="compositionally biased region" description="Basic and acidic residues" evidence="7">
    <location>
        <begin position="1026"/>
        <end position="1043"/>
    </location>
</feature>
<gene>
    <name evidence="9" type="ORF">PSYICH_LOCUS9173</name>
</gene>
<feature type="non-terminal residue" evidence="9">
    <location>
        <position position="1199"/>
    </location>
</feature>
<dbReference type="FunFam" id="2.10.110.10:FF:000001">
    <property type="entry name" value="Cysteine and glycine-rich protein 1"/>
    <property type="match status" value="1"/>
</dbReference>
<reference evidence="9" key="1">
    <citation type="submission" date="2022-01" db="EMBL/GenBank/DDBJ databases">
        <authorList>
            <person name="King R."/>
        </authorList>
    </citation>
    <scope>NUCLEOTIDE SEQUENCE</scope>
</reference>
<feature type="region of interest" description="Disordered" evidence="7">
    <location>
        <begin position="151"/>
        <end position="172"/>
    </location>
</feature>
<dbReference type="OrthoDB" id="25654at2759"/>
<keyword evidence="3" id="KW-0677">Repeat</keyword>
<evidence type="ECO:0000256" key="5">
    <source>
        <dbReference type="ARBA" id="ARBA00023038"/>
    </source>
</evidence>
<dbReference type="SUPFAM" id="SSF57716">
    <property type="entry name" value="Glucocorticoid receptor-like (DNA-binding domain)"/>
    <property type="match status" value="2"/>
</dbReference>
<keyword evidence="4 6" id="KW-0862">Zinc</keyword>
<organism evidence="9 10">
    <name type="scientific">Psylliodes chrysocephalus</name>
    <dbReference type="NCBI Taxonomy" id="3402493"/>
    <lineage>
        <taxon>Eukaryota</taxon>
        <taxon>Metazoa</taxon>
        <taxon>Ecdysozoa</taxon>
        <taxon>Arthropoda</taxon>
        <taxon>Hexapoda</taxon>
        <taxon>Insecta</taxon>
        <taxon>Pterygota</taxon>
        <taxon>Neoptera</taxon>
        <taxon>Endopterygota</taxon>
        <taxon>Coleoptera</taxon>
        <taxon>Polyphaga</taxon>
        <taxon>Cucujiformia</taxon>
        <taxon>Chrysomeloidea</taxon>
        <taxon>Chrysomelidae</taxon>
        <taxon>Galerucinae</taxon>
        <taxon>Alticini</taxon>
        <taxon>Psylliodes</taxon>
    </lineage>
</organism>
<evidence type="ECO:0000256" key="4">
    <source>
        <dbReference type="ARBA" id="ARBA00022833"/>
    </source>
</evidence>